<feature type="compositionally biased region" description="Low complexity" evidence="1">
    <location>
        <begin position="298"/>
        <end position="307"/>
    </location>
</feature>
<comment type="caution">
    <text evidence="2">The sequence shown here is derived from an EMBL/GenBank/DDBJ whole genome shotgun (WGS) entry which is preliminary data.</text>
</comment>
<keyword evidence="3" id="KW-1185">Reference proteome</keyword>
<reference evidence="2 3" key="1">
    <citation type="journal article" date="2017" name="Mycologia">
        <title>Bifiguratus adelaidae, gen. et sp. nov., a new member of Mucoromycotina in endophytic and soil-dwelling habitats.</title>
        <authorList>
            <person name="Torres-Cruz T.J."/>
            <person name="Billingsley Tobias T.L."/>
            <person name="Almatruk M."/>
            <person name="Hesse C."/>
            <person name="Kuske C.R."/>
            <person name="Desiro A."/>
            <person name="Benucci G.M."/>
            <person name="Bonito G."/>
            <person name="Stajich J.E."/>
            <person name="Dunlap C."/>
            <person name="Arnold A.E."/>
            <person name="Porras-Alfaro A."/>
        </authorList>
    </citation>
    <scope>NUCLEOTIDE SEQUENCE [LARGE SCALE GENOMIC DNA]</scope>
    <source>
        <strain evidence="2 3">AZ0501</strain>
    </source>
</reference>
<feature type="compositionally biased region" description="Basic residues" evidence="1">
    <location>
        <begin position="225"/>
        <end position="235"/>
    </location>
</feature>
<dbReference type="EMBL" id="MVBO01000025">
    <property type="protein sequence ID" value="OZJ04967.1"/>
    <property type="molecule type" value="Genomic_DNA"/>
</dbReference>
<feature type="compositionally biased region" description="Basic residues" evidence="1">
    <location>
        <begin position="267"/>
        <end position="278"/>
    </location>
</feature>
<feature type="compositionally biased region" description="Polar residues" evidence="1">
    <location>
        <begin position="95"/>
        <end position="106"/>
    </location>
</feature>
<gene>
    <name evidence="2" type="ORF">BZG36_01738</name>
</gene>
<dbReference type="Proteomes" id="UP000242875">
    <property type="component" value="Unassembled WGS sequence"/>
</dbReference>
<proteinExistence type="predicted"/>
<feature type="region of interest" description="Disordered" evidence="1">
    <location>
        <begin position="264"/>
        <end position="316"/>
    </location>
</feature>
<evidence type="ECO:0000313" key="2">
    <source>
        <dbReference type="EMBL" id="OZJ04967.1"/>
    </source>
</evidence>
<accession>A0A261Y2W4</accession>
<dbReference type="AlphaFoldDB" id="A0A261Y2W4"/>
<feature type="region of interest" description="Disordered" evidence="1">
    <location>
        <begin position="88"/>
        <end position="113"/>
    </location>
</feature>
<evidence type="ECO:0000256" key="1">
    <source>
        <dbReference type="SAM" id="MobiDB-lite"/>
    </source>
</evidence>
<sequence length="316" mass="35352">MRATKLLTRDTSQLSPQLSLHSFRHSLKDLSEDFATESLEQVHDQTTGRGRSRHREGPGGLAGSRSPSPYALHVWKTCDKKAASPLCSPAGSPIVSPTGSRSTSPEAHNRSQHAGQGLYGLISRSDLDLANTKLAHHGDHEFYPLLHSASLSTDDLTLAPSSTTQTTTHPLTDPNVHDTEDVACVNLHHVWTYPKEKDHVQFPHIELKQLIVPSTVKHEQSPQDHRHHHHHRPHHSPPAEENQTQDSGYQPSQADLVMQANADIHTLKSRPIRSHYTRRNREPSLRTICVLKHHDKPSQQSNSPSQVPEEDEDEEH</sequence>
<organism evidence="2 3">
    <name type="scientific">Bifiguratus adelaidae</name>
    <dbReference type="NCBI Taxonomy" id="1938954"/>
    <lineage>
        <taxon>Eukaryota</taxon>
        <taxon>Fungi</taxon>
        <taxon>Fungi incertae sedis</taxon>
        <taxon>Mucoromycota</taxon>
        <taxon>Mucoromycotina</taxon>
        <taxon>Endogonomycetes</taxon>
        <taxon>Endogonales</taxon>
        <taxon>Endogonales incertae sedis</taxon>
        <taxon>Bifiguratus</taxon>
    </lineage>
</organism>
<feature type="region of interest" description="Disordered" evidence="1">
    <location>
        <begin position="216"/>
        <end position="249"/>
    </location>
</feature>
<protein>
    <submittedName>
        <fullName evidence="2">Uncharacterized protein</fullName>
    </submittedName>
</protein>
<feature type="region of interest" description="Disordered" evidence="1">
    <location>
        <begin position="38"/>
        <end position="68"/>
    </location>
</feature>
<name>A0A261Y2W4_9FUNG</name>
<evidence type="ECO:0000313" key="3">
    <source>
        <dbReference type="Proteomes" id="UP000242875"/>
    </source>
</evidence>